<reference evidence="3" key="1">
    <citation type="journal article" date="2007" name="Nature">
        <title>The grapevine genome sequence suggests ancestral hexaploidization in major angiosperm phyla.</title>
        <authorList>
            <consortium name="The French-Italian Public Consortium for Grapevine Genome Characterization."/>
            <person name="Jaillon O."/>
            <person name="Aury J.-M."/>
            <person name="Noel B."/>
            <person name="Policriti A."/>
            <person name="Clepet C."/>
            <person name="Casagrande A."/>
            <person name="Choisne N."/>
            <person name="Aubourg S."/>
            <person name="Vitulo N."/>
            <person name="Jubin C."/>
            <person name="Vezzi A."/>
            <person name="Legeai F."/>
            <person name="Hugueney P."/>
            <person name="Dasilva C."/>
            <person name="Horner D."/>
            <person name="Mica E."/>
            <person name="Jublot D."/>
            <person name="Poulain J."/>
            <person name="Bruyere C."/>
            <person name="Billault A."/>
            <person name="Segurens B."/>
            <person name="Gouyvenoux M."/>
            <person name="Ugarte E."/>
            <person name="Cattonaro F."/>
            <person name="Anthouard V."/>
            <person name="Vico V."/>
            <person name="Del Fabbro C."/>
            <person name="Alaux M."/>
            <person name="Di Gaspero G."/>
            <person name="Dumas V."/>
            <person name="Felice N."/>
            <person name="Paillard S."/>
            <person name="Juman I."/>
            <person name="Moroldo M."/>
            <person name="Scalabrin S."/>
            <person name="Canaguier A."/>
            <person name="Le Clainche I."/>
            <person name="Malacrida G."/>
            <person name="Durand E."/>
            <person name="Pesole G."/>
            <person name="Laucou V."/>
            <person name="Chatelet P."/>
            <person name="Merdinoglu D."/>
            <person name="Delledonne M."/>
            <person name="Pezzotti M."/>
            <person name="Lecharny A."/>
            <person name="Scarpelli C."/>
            <person name="Artiguenave F."/>
            <person name="Pe M.E."/>
            <person name="Valle G."/>
            <person name="Morgante M."/>
            <person name="Caboche M."/>
            <person name="Adam-Blondon A.-F."/>
            <person name="Weissenbach J."/>
            <person name="Quetier F."/>
            <person name="Wincker P."/>
        </authorList>
    </citation>
    <scope>NUCLEOTIDE SEQUENCE [LARGE SCALE GENOMIC DNA]</scope>
    <source>
        <strain evidence="3">cv. Pinot noir / PN40024</strain>
    </source>
</reference>
<dbReference type="HOGENOM" id="CLU_2982968_0_0_1"/>
<organism evidence="2 3">
    <name type="scientific">Vitis vinifera</name>
    <name type="common">Grape</name>
    <dbReference type="NCBI Taxonomy" id="29760"/>
    <lineage>
        <taxon>Eukaryota</taxon>
        <taxon>Viridiplantae</taxon>
        <taxon>Streptophyta</taxon>
        <taxon>Embryophyta</taxon>
        <taxon>Tracheophyta</taxon>
        <taxon>Spermatophyta</taxon>
        <taxon>Magnoliopsida</taxon>
        <taxon>eudicotyledons</taxon>
        <taxon>Gunneridae</taxon>
        <taxon>Pentapetalae</taxon>
        <taxon>rosids</taxon>
        <taxon>Vitales</taxon>
        <taxon>Vitaceae</taxon>
        <taxon>Viteae</taxon>
        <taxon>Vitis</taxon>
    </lineage>
</organism>
<evidence type="ECO:0000313" key="2">
    <source>
        <dbReference type="EMBL" id="CBI31089.3"/>
    </source>
</evidence>
<protein>
    <submittedName>
        <fullName evidence="2">Uncharacterized protein</fullName>
    </submittedName>
</protein>
<keyword evidence="3" id="KW-1185">Reference proteome</keyword>
<dbReference type="AlphaFoldDB" id="D7TKR7"/>
<dbReference type="EMBL" id="FN595992">
    <property type="protein sequence ID" value="CBI31089.3"/>
    <property type="molecule type" value="Genomic_DNA"/>
</dbReference>
<keyword evidence="1" id="KW-1133">Transmembrane helix</keyword>
<feature type="transmembrane region" description="Helical" evidence="1">
    <location>
        <begin position="26"/>
        <end position="52"/>
    </location>
</feature>
<dbReference type="InParanoid" id="D7TKR7"/>
<proteinExistence type="predicted"/>
<dbReference type="PaxDb" id="29760-VIT_10s0003g05730.t01"/>
<accession>D7TKR7</accession>
<keyword evidence="1" id="KW-0472">Membrane</keyword>
<gene>
    <name evidence="2" type="ordered locus">VIT_10s0003g05730</name>
</gene>
<name>D7TKR7_VITVI</name>
<evidence type="ECO:0000313" key="3">
    <source>
        <dbReference type="Proteomes" id="UP000009183"/>
    </source>
</evidence>
<evidence type="ECO:0000256" key="1">
    <source>
        <dbReference type="SAM" id="Phobius"/>
    </source>
</evidence>
<dbReference type="Proteomes" id="UP000009183">
    <property type="component" value="Chromosome 10"/>
</dbReference>
<keyword evidence="1" id="KW-0812">Transmembrane</keyword>
<sequence>MLTRYTSSFSYLFVSIICMINSHDRFVLLCLISILLYLCLLIWVKYIIIYIMKLLLAN</sequence>